<protein>
    <recommendedName>
        <fullName evidence="1">DUF6924 domain-containing protein</fullName>
    </recommendedName>
</protein>
<evidence type="ECO:0000259" key="1">
    <source>
        <dbReference type="Pfam" id="PF21962"/>
    </source>
</evidence>
<organism evidence="2 3">
    <name type="scientific">Paractinoplanes aksuensis</name>
    <dbReference type="NCBI Taxonomy" id="2939490"/>
    <lineage>
        <taxon>Bacteria</taxon>
        <taxon>Bacillati</taxon>
        <taxon>Actinomycetota</taxon>
        <taxon>Actinomycetes</taxon>
        <taxon>Micromonosporales</taxon>
        <taxon>Micromonosporaceae</taxon>
        <taxon>Paractinoplanes</taxon>
    </lineage>
</organism>
<dbReference type="Proteomes" id="UP001523369">
    <property type="component" value="Unassembled WGS sequence"/>
</dbReference>
<dbReference type="InterPro" id="IPR053832">
    <property type="entry name" value="DUF6924"/>
</dbReference>
<evidence type="ECO:0000313" key="3">
    <source>
        <dbReference type="Proteomes" id="UP001523369"/>
    </source>
</evidence>
<name>A0ABT1DX56_9ACTN</name>
<gene>
    <name evidence="2" type="ORF">M1L60_33185</name>
</gene>
<keyword evidence="3" id="KW-1185">Reference proteome</keyword>
<evidence type="ECO:0000313" key="2">
    <source>
        <dbReference type="EMBL" id="MCO8275448.1"/>
    </source>
</evidence>
<feature type="domain" description="DUF6924" evidence="1">
    <location>
        <begin position="18"/>
        <end position="162"/>
    </location>
</feature>
<accession>A0ABT1DX56</accession>
<comment type="caution">
    <text evidence="2">The sequence shown here is derived from an EMBL/GenBank/DDBJ whole genome shotgun (WGS) entry which is preliminary data.</text>
</comment>
<dbReference type="Pfam" id="PF21962">
    <property type="entry name" value="DUF6924"/>
    <property type="match status" value="1"/>
</dbReference>
<reference evidence="2 3" key="1">
    <citation type="submission" date="2022-06" db="EMBL/GenBank/DDBJ databases">
        <title>New Species of the Genus Actinoplanes, ActinopZanes ferrugineus.</title>
        <authorList>
            <person name="Ding P."/>
        </authorList>
    </citation>
    <scope>NUCLEOTIDE SEQUENCE [LARGE SCALE GENOMIC DNA]</scope>
    <source>
        <strain evidence="2 3">TRM88003</strain>
    </source>
</reference>
<dbReference type="EMBL" id="JAMYJR010000038">
    <property type="protein sequence ID" value="MCO8275448.1"/>
    <property type="molecule type" value="Genomic_DNA"/>
</dbReference>
<dbReference type="RefSeq" id="WP_253241512.1">
    <property type="nucleotide sequence ID" value="NZ_JAMYJR010000038.1"/>
</dbReference>
<sequence length="164" mass="18214">MRAFPKNIEEAVEKFANVVVRTDFSDEAGWQATVEDLEERPEDAEDDFLIINVLVDDPAWAGASPDEVLSVVNDHSYLAEYLDAVMVADERTMSDKEHPVLIVSALSPDDEMYDETTEFGREFRCLPRETHAISANLGTGNMGFEEFAETAAASSDGIFRGFPD</sequence>
<proteinExistence type="predicted"/>